<dbReference type="AlphaFoldDB" id="A0A101HJU6"/>
<dbReference type="InterPro" id="IPR003721">
    <property type="entry name" value="Pantoate_ligase"/>
</dbReference>
<feature type="binding site" evidence="8">
    <location>
        <begin position="184"/>
        <end position="187"/>
    </location>
    <ligand>
        <name>ATP</name>
        <dbReference type="ChEBI" id="CHEBI:30616"/>
    </ligand>
</feature>
<dbReference type="HAMAP" id="MF_00158">
    <property type="entry name" value="PanC"/>
    <property type="match status" value="1"/>
</dbReference>
<dbReference type="PANTHER" id="PTHR21299">
    <property type="entry name" value="CYTIDYLATE KINASE/PANTOATE-BETA-ALANINE LIGASE"/>
    <property type="match status" value="1"/>
</dbReference>
<comment type="subunit">
    <text evidence="8">Homodimer.</text>
</comment>
<comment type="pathway">
    <text evidence="1 8">Cofactor biosynthesis; (R)-pantothenate biosynthesis; (R)-pantothenate from (R)-pantoate and beta-alanine: step 1/1.</text>
</comment>
<sequence length="280" mass="31906">MKIIRTVSALNLALQPIRSNGDSIGLVPTMGALHEGHAALIRKSIDENRCTVVSLFVNPTQFNNQQDLQCYPRTPEADQQLLEQLGVDLLFAPPFEEVYPEPDRRQFDFGLLDKVMEGAYRPGHFNGVAQVVSRLFSFVQPDKAYFGEKDFQQLAIVREMTHRLQIPVEIVSVPTVREPSGLAMSSRNLRLTPRQRENASQIWRVLQNSLLHQGHFTPQELAARVADEINNIPDLRVEYYAIVDGYSLQPLTSWDESEWRVGCVAVYCGEVRLIDNIRYR</sequence>
<organism evidence="9 10">
    <name type="scientific">Proteiniphilum acetatigenes</name>
    <dbReference type="NCBI Taxonomy" id="294710"/>
    <lineage>
        <taxon>Bacteria</taxon>
        <taxon>Pseudomonadati</taxon>
        <taxon>Bacteroidota</taxon>
        <taxon>Bacteroidia</taxon>
        <taxon>Bacteroidales</taxon>
        <taxon>Dysgonomonadaceae</taxon>
        <taxon>Proteiniphilum</taxon>
    </lineage>
</organism>
<dbReference type="EMBL" id="LGGN01000066">
    <property type="protein sequence ID" value="KUK78153.1"/>
    <property type="molecule type" value="Genomic_DNA"/>
</dbReference>
<comment type="caution">
    <text evidence="9">The sequence shown here is derived from an EMBL/GenBank/DDBJ whole genome shotgun (WGS) entry which is preliminary data.</text>
</comment>
<dbReference type="GO" id="GO:0005829">
    <property type="term" value="C:cytosol"/>
    <property type="evidence" value="ECO:0007669"/>
    <property type="project" value="TreeGrafter"/>
</dbReference>
<keyword evidence="5 8" id="KW-0547">Nucleotide-binding</keyword>
<protein>
    <recommendedName>
        <fullName evidence="8">Pantothenate synthetase</fullName>
        <shortName evidence="8">PS</shortName>
        <ecNumber evidence="8">6.3.2.1</ecNumber>
    </recommendedName>
    <alternativeName>
        <fullName evidence="8">Pantoate--beta-alanine ligase</fullName>
    </alternativeName>
    <alternativeName>
        <fullName evidence="8">Pantoate-activating enzyme</fullName>
    </alternativeName>
</protein>
<reference evidence="10" key="1">
    <citation type="journal article" date="2015" name="MBio">
        <title>Genome-Resolved Metagenomic Analysis Reveals Roles for Candidate Phyla and Other Microbial Community Members in Biogeochemical Transformations in Oil Reservoirs.</title>
        <authorList>
            <person name="Hu P."/>
            <person name="Tom L."/>
            <person name="Singh A."/>
            <person name="Thomas B.C."/>
            <person name="Baker B.J."/>
            <person name="Piceno Y.M."/>
            <person name="Andersen G.L."/>
            <person name="Banfield J.F."/>
        </authorList>
    </citation>
    <scope>NUCLEOTIDE SEQUENCE [LARGE SCALE GENOMIC DNA]</scope>
</reference>
<feature type="binding site" evidence="8">
    <location>
        <begin position="30"/>
        <end position="37"/>
    </location>
    <ligand>
        <name>ATP</name>
        <dbReference type="ChEBI" id="CHEBI:30616"/>
    </ligand>
</feature>
<feature type="binding site" evidence="8">
    <location>
        <begin position="147"/>
        <end position="150"/>
    </location>
    <ligand>
        <name>ATP</name>
        <dbReference type="ChEBI" id="CHEBI:30616"/>
    </ligand>
</feature>
<dbReference type="Gene3D" id="3.30.1300.10">
    <property type="entry name" value="Pantoate-beta-alanine ligase, C-terminal domain"/>
    <property type="match status" value="1"/>
</dbReference>
<evidence type="ECO:0000313" key="10">
    <source>
        <dbReference type="Proteomes" id="UP000053860"/>
    </source>
</evidence>
<dbReference type="Gene3D" id="3.40.50.620">
    <property type="entry name" value="HUPs"/>
    <property type="match status" value="1"/>
</dbReference>
<dbReference type="InterPro" id="IPR014729">
    <property type="entry name" value="Rossmann-like_a/b/a_fold"/>
</dbReference>
<dbReference type="GO" id="GO:0015940">
    <property type="term" value="P:pantothenate biosynthetic process"/>
    <property type="evidence" value="ECO:0007669"/>
    <property type="project" value="UniProtKB-UniRule"/>
</dbReference>
<comment type="catalytic activity">
    <reaction evidence="7 8">
        <text>(R)-pantoate + beta-alanine + ATP = (R)-pantothenate + AMP + diphosphate + H(+)</text>
        <dbReference type="Rhea" id="RHEA:10912"/>
        <dbReference type="ChEBI" id="CHEBI:15378"/>
        <dbReference type="ChEBI" id="CHEBI:15980"/>
        <dbReference type="ChEBI" id="CHEBI:29032"/>
        <dbReference type="ChEBI" id="CHEBI:30616"/>
        <dbReference type="ChEBI" id="CHEBI:33019"/>
        <dbReference type="ChEBI" id="CHEBI:57966"/>
        <dbReference type="ChEBI" id="CHEBI:456215"/>
        <dbReference type="EC" id="6.3.2.1"/>
    </reaction>
</comment>
<keyword evidence="3 8" id="KW-0436">Ligase</keyword>
<evidence type="ECO:0000256" key="2">
    <source>
        <dbReference type="ARBA" id="ARBA00009256"/>
    </source>
</evidence>
<dbReference type="SUPFAM" id="SSF52374">
    <property type="entry name" value="Nucleotidylyl transferase"/>
    <property type="match status" value="1"/>
</dbReference>
<evidence type="ECO:0000256" key="3">
    <source>
        <dbReference type="ARBA" id="ARBA00022598"/>
    </source>
</evidence>
<feature type="binding site" evidence="8">
    <location>
        <position position="153"/>
    </location>
    <ligand>
        <name>(R)-pantoate</name>
        <dbReference type="ChEBI" id="CHEBI:15980"/>
    </ligand>
</feature>
<dbReference type="Pfam" id="PF02569">
    <property type="entry name" value="Pantoate_ligase"/>
    <property type="match status" value="1"/>
</dbReference>
<dbReference type="Proteomes" id="UP000053860">
    <property type="component" value="Unassembled WGS sequence"/>
</dbReference>
<evidence type="ECO:0000256" key="7">
    <source>
        <dbReference type="ARBA" id="ARBA00048258"/>
    </source>
</evidence>
<evidence type="ECO:0000256" key="4">
    <source>
        <dbReference type="ARBA" id="ARBA00022655"/>
    </source>
</evidence>
<feature type="active site" description="Proton donor" evidence="8">
    <location>
        <position position="37"/>
    </location>
</feature>
<comment type="similarity">
    <text evidence="2 8">Belongs to the pantothenate synthetase family.</text>
</comment>
<evidence type="ECO:0000313" key="9">
    <source>
        <dbReference type="EMBL" id="KUK78153.1"/>
    </source>
</evidence>
<name>A0A101HJU6_9BACT</name>
<accession>A0A101HJU6</accession>
<dbReference type="PATRIC" id="fig|294710.3.peg.740"/>
<comment type="miscellaneous">
    <text evidence="8">The reaction proceeds by a bi uni uni bi ping pong mechanism.</text>
</comment>
<feature type="binding site" evidence="8">
    <location>
        <position position="61"/>
    </location>
    <ligand>
        <name>beta-alanine</name>
        <dbReference type="ChEBI" id="CHEBI:57966"/>
    </ligand>
</feature>
<dbReference type="UniPathway" id="UPA00028">
    <property type="reaction ID" value="UER00005"/>
</dbReference>
<dbReference type="GO" id="GO:0004592">
    <property type="term" value="F:pantoate-beta-alanine ligase activity"/>
    <property type="evidence" value="ECO:0007669"/>
    <property type="project" value="UniProtKB-UniRule"/>
</dbReference>
<dbReference type="CDD" id="cd00560">
    <property type="entry name" value="PanC"/>
    <property type="match status" value="1"/>
</dbReference>
<keyword evidence="6 8" id="KW-0067">ATP-binding</keyword>
<keyword evidence="4 8" id="KW-0566">Pantothenate biosynthesis</keyword>
<feature type="binding site" evidence="8">
    <location>
        <position position="176"/>
    </location>
    <ligand>
        <name>ATP</name>
        <dbReference type="ChEBI" id="CHEBI:30616"/>
    </ligand>
</feature>
<evidence type="ECO:0000256" key="1">
    <source>
        <dbReference type="ARBA" id="ARBA00004990"/>
    </source>
</evidence>
<dbReference type="PANTHER" id="PTHR21299:SF1">
    <property type="entry name" value="PANTOATE--BETA-ALANINE LIGASE"/>
    <property type="match status" value="1"/>
</dbReference>
<evidence type="ECO:0000256" key="5">
    <source>
        <dbReference type="ARBA" id="ARBA00022741"/>
    </source>
</evidence>
<evidence type="ECO:0000256" key="6">
    <source>
        <dbReference type="ARBA" id="ARBA00022840"/>
    </source>
</evidence>
<dbReference type="GO" id="GO:0005524">
    <property type="term" value="F:ATP binding"/>
    <property type="evidence" value="ECO:0007669"/>
    <property type="project" value="UniProtKB-KW"/>
</dbReference>
<proteinExistence type="inferred from homology"/>
<gene>
    <name evidence="8" type="primary">panC</name>
    <name evidence="9" type="ORF">XD92_0490</name>
</gene>
<dbReference type="NCBIfam" id="TIGR00018">
    <property type="entry name" value="panC"/>
    <property type="match status" value="1"/>
</dbReference>
<comment type="function">
    <text evidence="8">Catalyzes the condensation of pantoate with beta-alanine in an ATP-dependent reaction via a pantoyl-adenylate intermediate.</text>
</comment>
<keyword evidence="8" id="KW-0963">Cytoplasm</keyword>
<dbReference type="InterPro" id="IPR042176">
    <property type="entry name" value="Pantoate_ligase_C"/>
</dbReference>
<dbReference type="EC" id="6.3.2.1" evidence="8"/>
<evidence type="ECO:0000256" key="8">
    <source>
        <dbReference type="HAMAP-Rule" id="MF_00158"/>
    </source>
</evidence>
<comment type="subcellular location">
    <subcellularLocation>
        <location evidence="8">Cytoplasm</location>
    </subcellularLocation>
</comment>
<feature type="binding site" evidence="8">
    <location>
        <position position="61"/>
    </location>
    <ligand>
        <name>(R)-pantoate</name>
        <dbReference type="ChEBI" id="CHEBI:15980"/>
    </ligand>
</feature>